<proteinExistence type="predicted"/>
<feature type="binding site" evidence="4">
    <location>
        <position position="25"/>
    </location>
    <ligand>
        <name>Zn(2+)</name>
        <dbReference type="ChEBI" id="CHEBI:29105"/>
        <note>ligand shared with metalloproteinase partner</note>
    </ligand>
</feature>
<evidence type="ECO:0000313" key="9">
    <source>
        <dbReference type="Proteomes" id="UP000605970"/>
    </source>
</evidence>
<dbReference type="GO" id="GO:0046872">
    <property type="term" value="F:metal ion binding"/>
    <property type="evidence" value="ECO:0007669"/>
    <property type="project" value="UniProtKB-KW"/>
</dbReference>
<comment type="caution">
    <text evidence="8">The sequence shown here is derived from an EMBL/GenBank/DDBJ whole genome shotgun (WGS) entry which is preliminary data.</text>
</comment>
<protein>
    <submittedName>
        <fullName evidence="8">NTR domain-containing protein</fullName>
    </submittedName>
</protein>
<dbReference type="EMBL" id="JABEBT010000014">
    <property type="protein sequence ID" value="KAF7638196.1"/>
    <property type="molecule type" value="Genomic_DNA"/>
</dbReference>
<accession>A0A8S9ZYW3</accession>
<feature type="chain" id="PRO_5035911115" evidence="6">
    <location>
        <begin position="25"/>
        <end position="151"/>
    </location>
</feature>
<dbReference type="InterPro" id="IPR001134">
    <property type="entry name" value="Netrin_domain"/>
</dbReference>
<keyword evidence="4" id="KW-0862">Zinc</keyword>
<dbReference type="Pfam" id="PF00965">
    <property type="entry name" value="TIMP"/>
    <property type="match status" value="1"/>
</dbReference>
<organism evidence="8 9">
    <name type="scientific">Meloidogyne graminicola</name>
    <dbReference type="NCBI Taxonomy" id="189291"/>
    <lineage>
        <taxon>Eukaryota</taxon>
        <taxon>Metazoa</taxon>
        <taxon>Ecdysozoa</taxon>
        <taxon>Nematoda</taxon>
        <taxon>Chromadorea</taxon>
        <taxon>Rhabditida</taxon>
        <taxon>Tylenchina</taxon>
        <taxon>Tylenchomorpha</taxon>
        <taxon>Tylenchoidea</taxon>
        <taxon>Meloidogynidae</taxon>
        <taxon>Meloidogyninae</taxon>
        <taxon>Meloidogyne</taxon>
    </lineage>
</organism>
<dbReference type="SMART" id="SM00206">
    <property type="entry name" value="NTR"/>
    <property type="match status" value="1"/>
</dbReference>
<dbReference type="Proteomes" id="UP000605970">
    <property type="component" value="Unassembled WGS sequence"/>
</dbReference>
<gene>
    <name evidence="8" type="ORF">Mgra_00002425</name>
</gene>
<dbReference type="GO" id="GO:0051045">
    <property type="term" value="P:negative regulation of membrane protein ectodomain proteolysis"/>
    <property type="evidence" value="ECO:0007669"/>
    <property type="project" value="TreeGrafter"/>
</dbReference>
<evidence type="ECO:0000256" key="5">
    <source>
        <dbReference type="PIRSR" id="PIRSR601820-3"/>
    </source>
</evidence>
<dbReference type="GO" id="GO:0008191">
    <property type="term" value="F:metalloendopeptidase inhibitor activity"/>
    <property type="evidence" value="ECO:0007669"/>
    <property type="project" value="InterPro"/>
</dbReference>
<sequence>MKIIFIFCFFIIIFEQLNNNFVKACTCLPSTIQHKYCNSDWAARVLILEKEKISGGEWLENIHYTVKFLNVFKDKKGNNYQGQTDCIYTASNTAACGVNFLKINKEYLLFGKYNNEIRNINLCGYYQEWDKIPVNLEEDLYNGIINKNCTN</sequence>
<feature type="disulfide bond" evidence="5">
    <location>
        <begin position="25"/>
        <end position="96"/>
    </location>
</feature>
<dbReference type="Gene3D" id="2.40.50.120">
    <property type="match status" value="1"/>
</dbReference>
<reference evidence="8" key="1">
    <citation type="journal article" date="2020" name="Ecol. Evol.">
        <title>Genome structure and content of the rice root-knot nematode (Meloidogyne graminicola).</title>
        <authorList>
            <person name="Phan N.T."/>
            <person name="Danchin E.G.J."/>
            <person name="Klopp C."/>
            <person name="Perfus-Barbeoch L."/>
            <person name="Kozlowski D.K."/>
            <person name="Koutsovoulos G.D."/>
            <person name="Lopez-Roques C."/>
            <person name="Bouchez O."/>
            <person name="Zahm M."/>
            <person name="Besnard G."/>
            <person name="Bellafiore S."/>
        </authorList>
    </citation>
    <scope>NUCLEOTIDE SEQUENCE</scope>
    <source>
        <strain evidence="8">VN-18</strain>
    </source>
</reference>
<name>A0A8S9ZYW3_9BILA</name>
<evidence type="ECO:0000256" key="2">
    <source>
        <dbReference type="ARBA" id="ARBA00022525"/>
    </source>
</evidence>
<evidence type="ECO:0000256" key="3">
    <source>
        <dbReference type="ARBA" id="ARBA00023157"/>
    </source>
</evidence>
<dbReference type="PANTHER" id="PTHR11844">
    <property type="entry name" value="METALLOPROTEASE INHIBITOR"/>
    <property type="match status" value="1"/>
</dbReference>
<keyword evidence="9" id="KW-1185">Reference proteome</keyword>
<dbReference type="GO" id="GO:0031012">
    <property type="term" value="C:extracellular matrix"/>
    <property type="evidence" value="ECO:0007669"/>
    <property type="project" value="TreeGrafter"/>
</dbReference>
<keyword evidence="6" id="KW-0732">Signal</keyword>
<evidence type="ECO:0000256" key="1">
    <source>
        <dbReference type="ARBA" id="ARBA00004613"/>
    </source>
</evidence>
<keyword evidence="3 5" id="KW-1015">Disulfide bond</keyword>
<dbReference type="GO" id="GO:0002020">
    <property type="term" value="F:protease binding"/>
    <property type="evidence" value="ECO:0007669"/>
    <property type="project" value="TreeGrafter"/>
</dbReference>
<evidence type="ECO:0000256" key="6">
    <source>
        <dbReference type="SAM" id="SignalP"/>
    </source>
</evidence>
<evidence type="ECO:0000313" key="8">
    <source>
        <dbReference type="EMBL" id="KAF7638196.1"/>
    </source>
</evidence>
<dbReference type="PROSITE" id="PS50189">
    <property type="entry name" value="NTR"/>
    <property type="match status" value="1"/>
</dbReference>
<dbReference type="GO" id="GO:0005615">
    <property type="term" value="C:extracellular space"/>
    <property type="evidence" value="ECO:0007669"/>
    <property type="project" value="TreeGrafter"/>
</dbReference>
<feature type="signal peptide" evidence="6">
    <location>
        <begin position="1"/>
        <end position="24"/>
    </location>
</feature>
<comment type="subcellular location">
    <subcellularLocation>
        <location evidence="1">Secreted</location>
    </subcellularLocation>
</comment>
<evidence type="ECO:0000259" key="7">
    <source>
        <dbReference type="PROSITE" id="PS50189"/>
    </source>
</evidence>
<dbReference type="InterPro" id="IPR001820">
    <property type="entry name" value="TIMP"/>
</dbReference>
<dbReference type="PANTHER" id="PTHR11844:SF25">
    <property type="entry name" value="NTR DOMAIN-CONTAINING PROTEIN"/>
    <property type="match status" value="1"/>
</dbReference>
<keyword evidence="4" id="KW-0479">Metal-binding</keyword>
<dbReference type="OrthoDB" id="5875433at2759"/>
<dbReference type="InterPro" id="IPR008993">
    <property type="entry name" value="TIMP-like_OB-fold"/>
</dbReference>
<feature type="domain" description="NTR" evidence="7">
    <location>
        <begin position="25"/>
        <end position="149"/>
    </location>
</feature>
<keyword evidence="2" id="KW-0964">Secreted</keyword>
<evidence type="ECO:0000256" key="4">
    <source>
        <dbReference type="PIRSR" id="PIRSR601820-1"/>
    </source>
</evidence>
<dbReference type="AlphaFoldDB" id="A0A8S9ZYW3"/>
<feature type="disulfide bond" evidence="5">
    <location>
        <begin position="27"/>
        <end position="123"/>
    </location>
</feature>
<dbReference type="SUPFAM" id="SSF50242">
    <property type="entry name" value="TIMP-like"/>
    <property type="match status" value="1"/>
</dbReference>